<evidence type="ECO:0000313" key="3">
    <source>
        <dbReference type="Proteomes" id="UP000440578"/>
    </source>
</evidence>
<dbReference type="Proteomes" id="UP000440578">
    <property type="component" value="Unassembled WGS sequence"/>
</dbReference>
<evidence type="ECO:0000256" key="1">
    <source>
        <dbReference type="SAM" id="MobiDB-lite"/>
    </source>
</evidence>
<accession>A0A6A4XF15</accession>
<dbReference type="Pfam" id="PF15238">
    <property type="entry name" value="TEADIR3"/>
    <property type="match status" value="1"/>
</dbReference>
<feature type="region of interest" description="Disordered" evidence="1">
    <location>
        <begin position="1"/>
        <end position="107"/>
    </location>
</feature>
<gene>
    <name evidence="2" type="ORF">FJT64_015699</name>
</gene>
<comment type="caution">
    <text evidence="2">The sequence shown here is derived from an EMBL/GenBank/DDBJ whole genome shotgun (WGS) entry which is preliminary data.</text>
</comment>
<proteinExistence type="predicted"/>
<dbReference type="OrthoDB" id="10058719at2759"/>
<feature type="compositionally biased region" description="Basic and acidic residues" evidence="1">
    <location>
        <begin position="21"/>
        <end position="32"/>
    </location>
</feature>
<protein>
    <submittedName>
        <fullName evidence="2">Uncharacterized protein</fullName>
    </submittedName>
</protein>
<name>A0A6A4XF15_AMPAM</name>
<feature type="region of interest" description="Disordered" evidence="1">
    <location>
        <begin position="134"/>
        <end position="178"/>
    </location>
</feature>
<feature type="compositionally biased region" description="Polar residues" evidence="1">
    <location>
        <begin position="41"/>
        <end position="52"/>
    </location>
</feature>
<dbReference type="EMBL" id="VIIS01000072">
    <property type="protein sequence ID" value="KAF0313778.1"/>
    <property type="molecule type" value="Genomic_DNA"/>
</dbReference>
<feature type="compositionally biased region" description="Low complexity" evidence="1">
    <location>
        <begin position="136"/>
        <end position="151"/>
    </location>
</feature>
<keyword evidence="3" id="KW-1185">Reference proteome</keyword>
<dbReference type="AlphaFoldDB" id="A0A6A4XF15"/>
<organism evidence="2 3">
    <name type="scientific">Amphibalanus amphitrite</name>
    <name type="common">Striped barnacle</name>
    <name type="synonym">Balanus amphitrite</name>
    <dbReference type="NCBI Taxonomy" id="1232801"/>
    <lineage>
        <taxon>Eukaryota</taxon>
        <taxon>Metazoa</taxon>
        <taxon>Ecdysozoa</taxon>
        <taxon>Arthropoda</taxon>
        <taxon>Crustacea</taxon>
        <taxon>Multicrustacea</taxon>
        <taxon>Cirripedia</taxon>
        <taxon>Thoracica</taxon>
        <taxon>Thoracicalcarea</taxon>
        <taxon>Balanomorpha</taxon>
        <taxon>Balanoidea</taxon>
        <taxon>Balanidae</taxon>
        <taxon>Amphibalaninae</taxon>
        <taxon>Amphibalanus</taxon>
    </lineage>
</organism>
<reference evidence="2 3" key="1">
    <citation type="submission" date="2019-07" db="EMBL/GenBank/DDBJ databases">
        <title>Draft genome assembly of a fouling barnacle, Amphibalanus amphitrite (Darwin, 1854): The first reference genome for Thecostraca.</title>
        <authorList>
            <person name="Kim W."/>
        </authorList>
    </citation>
    <scope>NUCLEOTIDE SEQUENCE [LARGE SCALE GENOMIC DNA]</scope>
    <source>
        <strain evidence="2">SNU_AA5</strain>
        <tissue evidence="2">Soma without cirri and trophi</tissue>
    </source>
</reference>
<dbReference type="InterPro" id="IPR053819">
    <property type="entry name" value="TEADIR3_omega_loop"/>
</dbReference>
<sequence length="297" mass="31946">MSGKRKPSTASNNASSDEEDVGRTADSKHDTSDTGYESVGSPGSVSTISVCSEQALEELRASQPPPGSGLWPGARETSGARPKTQPKKKKNQVALCEQAEVSDDHESVLLTPKSRYKREPLPMKLRALPQSFWQQPNANSTAPSSAALPPLVTTARDSQDLSDVRPITPPDRSDRERTRSLTVGNTDLLFSLFDGVDPSVQRRRVAIVKRGRPKKVTSTLPRVSLDDDPYMSSAASDPILPLLPERTSQPGTPAAGRGTQILSVVQIPGGGRETICLPSLSVEHNYSSVLSQLVMKL</sequence>
<evidence type="ECO:0000313" key="2">
    <source>
        <dbReference type="EMBL" id="KAF0313778.1"/>
    </source>
</evidence>